<evidence type="ECO:0000256" key="3">
    <source>
        <dbReference type="ARBA" id="ARBA00010063"/>
    </source>
</evidence>
<evidence type="ECO:0000256" key="1">
    <source>
        <dbReference type="ARBA" id="ARBA00004162"/>
    </source>
</evidence>
<comment type="subcellular location">
    <subcellularLocation>
        <location evidence="1">Cell membrane</location>
        <topology evidence="1">Single-pass membrane protein</topology>
    </subcellularLocation>
    <subcellularLocation>
        <location evidence="2">Endoplasmic reticulum membrane</location>
        <topology evidence="2">Single-pass membrane protein</topology>
    </subcellularLocation>
</comment>
<reference evidence="10 11" key="2">
    <citation type="submission" date="2017-04" db="EMBL/GenBank/DDBJ databases">
        <title>CpG methylation of centromeres and impact of large insertions on vertebrate speciation.</title>
        <authorList>
            <person name="Ichikawa K."/>
            <person name="Yoshimura J."/>
            <person name="Morishita S."/>
        </authorList>
    </citation>
    <scope>NUCLEOTIDE SEQUENCE</scope>
    <source>
        <strain evidence="10 11">HNI</strain>
    </source>
</reference>
<evidence type="ECO:0000313" key="11">
    <source>
        <dbReference type="Proteomes" id="UP000265180"/>
    </source>
</evidence>
<comment type="similarity">
    <text evidence="3">Belongs to the MRAP family.</text>
</comment>
<reference evidence="10" key="3">
    <citation type="submission" date="2025-08" db="UniProtKB">
        <authorList>
            <consortium name="Ensembl"/>
        </authorList>
    </citation>
    <scope>IDENTIFICATION</scope>
    <source>
        <strain evidence="10">HNI</strain>
    </source>
</reference>
<protein>
    <recommendedName>
        <fullName evidence="12">Melanocortin 2 receptor accessory protein</fullName>
    </recommendedName>
</protein>
<evidence type="ECO:0000256" key="4">
    <source>
        <dbReference type="ARBA" id="ARBA00022475"/>
    </source>
</evidence>
<keyword evidence="7 9" id="KW-1133">Transmembrane helix</keyword>
<keyword evidence="4" id="KW-1003">Cell membrane</keyword>
<evidence type="ECO:0000256" key="2">
    <source>
        <dbReference type="ARBA" id="ARBA00004389"/>
    </source>
</evidence>
<keyword evidence="5 9" id="KW-0812">Transmembrane</keyword>
<keyword evidence="6" id="KW-0256">Endoplasmic reticulum</keyword>
<dbReference type="GO" id="GO:0005886">
    <property type="term" value="C:plasma membrane"/>
    <property type="evidence" value="ECO:0007669"/>
    <property type="project" value="UniProtKB-SubCell"/>
</dbReference>
<accession>A0A3P9KWP8</accession>
<evidence type="ECO:0000256" key="7">
    <source>
        <dbReference type="ARBA" id="ARBA00022989"/>
    </source>
</evidence>
<evidence type="ECO:0000256" key="5">
    <source>
        <dbReference type="ARBA" id="ARBA00022692"/>
    </source>
</evidence>
<evidence type="ECO:0000256" key="8">
    <source>
        <dbReference type="ARBA" id="ARBA00023136"/>
    </source>
</evidence>
<evidence type="ECO:0000256" key="9">
    <source>
        <dbReference type="SAM" id="Phobius"/>
    </source>
</evidence>
<dbReference type="PANTHER" id="PTHR28675:SF2">
    <property type="entry name" value="MELANOCORTIN-2 RECEPTOR ACCESSORY PROTEIN"/>
    <property type="match status" value="1"/>
</dbReference>
<reference evidence="10" key="4">
    <citation type="submission" date="2025-09" db="UniProtKB">
        <authorList>
            <consortium name="Ensembl"/>
        </authorList>
    </citation>
    <scope>IDENTIFICATION</scope>
    <source>
        <strain evidence="10">HNI</strain>
    </source>
</reference>
<dbReference type="GO" id="GO:0005789">
    <property type="term" value="C:endoplasmic reticulum membrane"/>
    <property type="evidence" value="ECO:0007669"/>
    <property type="project" value="UniProtKB-SubCell"/>
</dbReference>
<sequence>CQSWRTYYYDYLDPVIVDASKLKYNKYSIVIILWISLVAFVGFLFLTLNLMSVTGTWKNSHSLKLFMLNRDL</sequence>
<dbReference type="InterPro" id="IPR028111">
    <property type="entry name" value="MRAP"/>
</dbReference>
<feature type="transmembrane region" description="Helical" evidence="9">
    <location>
        <begin position="27"/>
        <end position="48"/>
    </location>
</feature>
<dbReference type="Pfam" id="PF15183">
    <property type="entry name" value="MRAP"/>
    <property type="match status" value="1"/>
</dbReference>
<reference key="1">
    <citation type="journal article" date="2007" name="Nature">
        <title>The medaka draft genome and insights into vertebrate genome evolution.</title>
        <authorList>
            <person name="Kasahara M."/>
            <person name="Naruse K."/>
            <person name="Sasaki S."/>
            <person name="Nakatani Y."/>
            <person name="Qu W."/>
            <person name="Ahsan B."/>
            <person name="Yamada T."/>
            <person name="Nagayasu Y."/>
            <person name="Doi K."/>
            <person name="Kasai Y."/>
            <person name="Jindo T."/>
            <person name="Kobayashi D."/>
            <person name="Shimada A."/>
            <person name="Toyoda A."/>
            <person name="Kuroki Y."/>
            <person name="Fujiyama A."/>
            <person name="Sasaki T."/>
            <person name="Shimizu A."/>
            <person name="Asakawa S."/>
            <person name="Shimizu N."/>
            <person name="Hashimoto S."/>
            <person name="Yang J."/>
            <person name="Lee Y."/>
            <person name="Matsushima K."/>
            <person name="Sugano S."/>
            <person name="Sakaizumi M."/>
            <person name="Narita T."/>
            <person name="Ohishi K."/>
            <person name="Haga S."/>
            <person name="Ohta F."/>
            <person name="Nomoto H."/>
            <person name="Nogata K."/>
            <person name="Morishita T."/>
            <person name="Endo T."/>
            <person name="Shin-I T."/>
            <person name="Takeda H."/>
            <person name="Morishita S."/>
            <person name="Kohara Y."/>
        </authorList>
    </citation>
    <scope>NUCLEOTIDE SEQUENCE [LARGE SCALE GENOMIC DNA]</scope>
    <source>
        <strain>Hd-rR</strain>
    </source>
</reference>
<dbReference type="Ensembl" id="ENSORLT00020032396.1">
    <property type="protein sequence ID" value="ENSORLP00020012884.1"/>
    <property type="gene ID" value="ENSORLG00020000894.1"/>
</dbReference>
<keyword evidence="8 9" id="KW-0472">Membrane</keyword>
<evidence type="ECO:0000313" key="10">
    <source>
        <dbReference type="Ensembl" id="ENSORLP00020012884.1"/>
    </source>
</evidence>
<organism evidence="10 11">
    <name type="scientific">Oryzias latipes</name>
    <name type="common">Japanese rice fish</name>
    <name type="synonym">Japanese killifish</name>
    <dbReference type="NCBI Taxonomy" id="8090"/>
    <lineage>
        <taxon>Eukaryota</taxon>
        <taxon>Metazoa</taxon>
        <taxon>Chordata</taxon>
        <taxon>Craniata</taxon>
        <taxon>Vertebrata</taxon>
        <taxon>Euteleostomi</taxon>
        <taxon>Actinopterygii</taxon>
        <taxon>Neopterygii</taxon>
        <taxon>Teleostei</taxon>
        <taxon>Neoteleostei</taxon>
        <taxon>Acanthomorphata</taxon>
        <taxon>Ovalentaria</taxon>
        <taxon>Atherinomorphae</taxon>
        <taxon>Beloniformes</taxon>
        <taxon>Adrianichthyidae</taxon>
        <taxon>Oryziinae</taxon>
        <taxon>Oryzias</taxon>
    </lineage>
</organism>
<evidence type="ECO:0008006" key="12">
    <source>
        <dbReference type="Google" id="ProtNLM"/>
    </source>
</evidence>
<proteinExistence type="inferred from homology"/>
<dbReference type="PANTHER" id="PTHR28675">
    <property type="entry name" value="MELANOCORTIN-2 RECEPTOR ACCESSORY PROTEIN 2"/>
    <property type="match status" value="1"/>
</dbReference>
<evidence type="ECO:0000256" key="6">
    <source>
        <dbReference type="ARBA" id="ARBA00022824"/>
    </source>
</evidence>
<dbReference type="AlphaFoldDB" id="A0A3P9KWP8"/>
<dbReference type="Proteomes" id="UP000265180">
    <property type="component" value="Chromosome 13"/>
</dbReference>
<name>A0A3P9KWP8_ORYLA</name>